<dbReference type="InterPro" id="IPR029069">
    <property type="entry name" value="HotDog_dom_sf"/>
</dbReference>
<feature type="region of interest" description="Disordered" evidence="3">
    <location>
        <begin position="107"/>
        <end position="130"/>
    </location>
</feature>
<dbReference type="RefSeq" id="WP_038605241.1">
    <property type="nucleotide sequence ID" value="NZ_CP008944.1"/>
</dbReference>
<feature type="compositionally biased region" description="Basic and acidic residues" evidence="3">
    <location>
        <begin position="109"/>
        <end position="119"/>
    </location>
</feature>
<dbReference type="EMBL" id="CP008944">
    <property type="protein sequence ID" value="AIG64044.1"/>
    <property type="molecule type" value="Genomic_DNA"/>
</dbReference>
<protein>
    <submittedName>
        <fullName evidence="6">Acyl-CoA thioesterase</fullName>
    </submittedName>
</protein>
<dbReference type="InterPro" id="IPR003703">
    <property type="entry name" value="Acyl_CoA_thio"/>
</dbReference>
<accession>A0ABN4DCA2</accession>
<feature type="domain" description="Acyl-CoA thioesterase-like N-terminal HotDog" evidence="5">
    <location>
        <begin position="29"/>
        <end position="105"/>
    </location>
</feature>
<keyword evidence="2" id="KW-0378">Hydrolase</keyword>
<dbReference type="Proteomes" id="UP000028504">
    <property type="component" value="Chromosome"/>
</dbReference>
<dbReference type="CDD" id="cd03444">
    <property type="entry name" value="Thioesterase_II_repeat1"/>
    <property type="match status" value="1"/>
</dbReference>
<comment type="similarity">
    <text evidence="1">Belongs to the C/M/P thioester hydrolase family.</text>
</comment>
<feature type="domain" description="Acyl-CoA thioesterase 2 C-terminal" evidence="4">
    <location>
        <begin position="164"/>
        <end position="267"/>
    </location>
</feature>
<evidence type="ECO:0000259" key="5">
    <source>
        <dbReference type="Pfam" id="PF13622"/>
    </source>
</evidence>
<keyword evidence="7" id="KW-1185">Reference proteome</keyword>
<proteinExistence type="inferred from homology"/>
<evidence type="ECO:0000256" key="1">
    <source>
        <dbReference type="ARBA" id="ARBA00006538"/>
    </source>
</evidence>
<evidence type="ECO:0000313" key="6">
    <source>
        <dbReference type="EMBL" id="AIG64044.1"/>
    </source>
</evidence>
<dbReference type="Pfam" id="PF02551">
    <property type="entry name" value="Acyl_CoA_thio"/>
    <property type="match status" value="1"/>
</dbReference>
<dbReference type="PANTHER" id="PTHR11066">
    <property type="entry name" value="ACYL-COA THIOESTERASE"/>
    <property type="match status" value="1"/>
</dbReference>
<sequence length="273" mass="30571">MPRFEDILHLERIDTDIFRGAAFPSKLKRTFGGQVAAQALVAAVATVADERTVHSLHGYFLRPGRSEEPTVFLVDRLRDGRSFSARAVRAVQGGQTIFSMQASFHRRGDHGPDHSDQMRKVPPPEGVPELARLNPDRVGELLKEWGDWDLRVVSPDCYESNKYAASQQVVWFRSRHKLPDAAGFHQCTLAYMSDMTLLHSALVPHPGQEVQMASLDHALWFVREFRADDWLLYDQTSPSAHSGRALTSGRIFNRAGELVAVATQEGLVRTSRG</sequence>
<dbReference type="PANTHER" id="PTHR11066:SF34">
    <property type="entry name" value="ACYL-COENZYME A THIOESTERASE 8"/>
    <property type="match status" value="1"/>
</dbReference>
<evidence type="ECO:0000256" key="2">
    <source>
        <dbReference type="ARBA" id="ARBA00022801"/>
    </source>
</evidence>
<organism evidence="6 7">
    <name type="scientific">Corynebacterium atypicum</name>
    <dbReference type="NCBI Taxonomy" id="191610"/>
    <lineage>
        <taxon>Bacteria</taxon>
        <taxon>Bacillati</taxon>
        <taxon>Actinomycetota</taxon>
        <taxon>Actinomycetes</taxon>
        <taxon>Mycobacteriales</taxon>
        <taxon>Corynebacteriaceae</taxon>
        <taxon>Corynebacterium</taxon>
    </lineage>
</organism>
<dbReference type="InterPro" id="IPR049449">
    <property type="entry name" value="TesB_ACOT8-like_N"/>
</dbReference>
<dbReference type="CDD" id="cd03445">
    <property type="entry name" value="Thioesterase_II_repeat2"/>
    <property type="match status" value="1"/>
</dbReference>
<dbReference type="Gene3D" id="2.40.160.210">
    <property type="entry name" value="Acyl-CoA thioesterase, double hotdog domain"/>
    <property type="match status" value="1"/>
</dbReference>
<dbReference type="InterPro" id="IPR042171">
    <property type="entry name" value="Acyl-CoA_hotdog"/>
</dbReference>
<dbReference type="SUPFAM" id="SSF54637">
    <property type="entry name" value="Thioesterase/thiol ester dehydrase-isomerase"/>
    <property type="match status" value="2"/>
</dbReference>
<evidence type="ECO:0000259" key="4">
    <source>
        <dbReference type="Pfam" id="PF02551"/>
    </source>
</evidence>
<evidence type="ECO:0000256" key="3">
    <source>
        <dbReference type="SAM" id="MobiDB-lite"/>
    </source>
</evidence>
<dbReference type="InterPro" id="IPR025652">
    <property type="entry name" value="TesB_C"/>
</dbReference>
<dbReference type="Pfam" id="PF13622">
    <property type="entry name" value="4HBT_3"/>
    <property type="match status" value="1"/>
</dbReference>
<reference evidence="6 7" key="1">
    <citation type="submission" date="2014-07" db="EMBL/GenBank/DDBJ databases">
        <title>Complete genome sequence of Corynebacterium atypicum DSM 44849: identifiction of the mycolic acid biosynthesis genes.</title>
        <authorList>
            <person name="Tippelt A."/>
            <person name="Mollmann S."/>
            <person name="Albersmeier A."/>
            <person name="Jaenicke S."/>
            <person name="Ruckert C."/>
            <person name="Tauch A."/>
        </authorList>
    </citation>
    <scope>NUCLEOTIDE SEQUENCE [LARGE SCALE GENOMIC DNA]</scope>
    <source>
        <strain evidence="6 7">R2070</strain>
    </source>
</reference>
<gene>
    <name evidence="6" type="ORF">CATYP_04645</name>
</gene>
<name>A0ABN4DCA2_9CORY</name>
<evidence type="ECO:0000313" key="7">
    <source>
        <dbReference type="Proteomes" id="UP000028504"/>
    </source>
</evidence>